<feature type="region of interest" description="Disordered" evidence="1">
    <location>
        <begin position="361"/>
        <end position="464"/>
    </location>
</feature>
<organism evidence="2 3">
    <name type="scientific">Diaphorina citri</name>
    <name type="common">Asian citrus psyllid</name>
    <dbReference type="NCBI Taxonomy" id="121845"/>
    <lineage>
        <taxon>Eukaryota</taxon>
        <taxon>Metazoa</taxon>
        <taxon>Ecdysozoa</taxon>
        <taxon>Arthropoda</taxon>
        <taxon>Hexapoda</taxon>
        <taxon>Insecta</taxon>
        <taxon>Pterygota</taxon>
        <taxon>Neoptera</taxon>
        <taxon>Paraneoptera</taxon>
        <taxon>Hemiptera</taxon>
        <taxon>Sternorrhyncha</taxon>
        <taxon>Psylloidea</taxon>
        <taxon>Psyllidae</taxon>
        <taxon>Diaphorininae</taxon>
        <taxon>Diaphorina</taxon>
    </lineage>
</organism>
<feature type="compositionally biased region" description="Polar residues" evidence="1">
    <location>
        <begin position="128"/>
        <end position="139"/>
    </location>
</feature>
<sequence>MNNITSNARKLLGQQQQQPSMLGYSGLMSTTAVGGVSRGEVTELFQNVYGNIPEEMKRFLEISQDFICMGSPMLANAYVSKCLDYLEKARGALIQNMSVAGSVVNQDTRSSVVQPWLNRNQTFMNMTGAPSQVGSSVSSFKRPLPARPPTVKRKKLMPIHENHAPDPPSLAPPTFRRPTNHVAENNLWGGATSSDSDVPSRDFASRRKMVRSTPIRPDVDRRFAEENDENVFDSISPLRARKPRARAAPMTARNGSTVPGEQPGMVGQGNLASEEALPGGEDLLTKNSPSARSNTKKRVVKTITVKKRKPAPPVEQSSGDALNTTVTKHGRISKPPKKFSFMEDNSILQDGKVARKPYVPNATSTVTKAEPKKRKLLPTVDDENMEMSVQRKVKQPALSSTPAVPSHSVPKTTSTAKRALSAQNRSTSNSSQPSTSSKSKPQPPAAKKQPTPIEKPSSKSDGPT</sequence>
<dbReference type="AlphaFoldDB" id="A0A3Q0J1A5"/>
<feature type="compositionally biased region" description="Polar residues" evidence="1">
    <location>
        <begin position="397"/>
        <end position="425"/>
    </location>
</feature>
<evidence type="ECO:0000313" key="2">
    <source>
        <dbReference type="Proteomes" id="UP000079169"/>
    </source>
</evidence>
<feature type="region of interest" description="Disordered" evidence="1">
    <location>
        <begin position="234"/>
        <end position="263"/>
    </location>
</feature>
<protein>
    <submittedName>
        <fullName evidence="3">Serine/arginine repetitive matrix protein 1-like</fullName>
    </submittedName>
</protein>
<dbReference type="Proteomes" id="UP000079169">
    <property type="component" value="Unplaced"/>
</dbReference>
<feature type="compositionally biased region" description="Low complexity" evidence="1">
    <location>
        <begin position="426"/>
        <end position="452"/>
    </location>
</feature>
<dbReference type="PaxDb" id="121845-A0A3Q0J1A5"/>
<feature type="region of interest" description="Disordered" evidence="1">
    <location>
        <begin position="184"/>
        <end position="209"/>
    </location>
</feature>
<keyword evidence="2" id="KW-1185">Reference proteome</keyword>
<gene>
    <name evidence="3" type="primary">LOC103513195</name>
</gene>
<evidence type="ECO:0000256" key="1">
    <source>
        <dbReference type="SAM" id="MobiDB-lite"/>
    </source>
</evidence>
<dbReference type="KEGG" id="dci:103513195"/>
<evidence type="ECO:0000313" key="3">
    <source>
        <dbReference type="RefSeq" id="XP_026682267.1"/>
    </source>
</evidence>
<dbReference type="RefSeq" id="XP_026682267.1">
    <property type="nucleotide sequence ID" value="XM_026826466.1"/>
</dbReference>
<name>A0A3Q0J1A5_DIACI</name>
<dbReference type="GeneID" id="103513195"/>
<feature type="region of interest" description="Disordered" evidence="1">
    <location>
        <begin position="128"/>
        <end position="150"/>
    </location>
</feature>
<proteinExistence type="predicted"/>
<reference evidence="3" key="1">
    <citation type="submission" date="2025-08" db="UniProtKB">
        <authorList>
            <consortium name="RefSeq"/>
        </authorList>
    </citation>
    <scope>IDENTIFICATION</scope>
</reference>
<accession>A0A3Q0J1A5</accession>